<comment type="caution">
    <text evidence="5">The sequence shown here is derived from an EMBL/GenBank/DDBJ whole genome shotgun (WGS) entry which is preliminary data.</text>
</comment>
<organism evidence="5 6">
    <name type="scientific">Bradyrhizobium elkanii</name>
    <dbReference type="NCBI Taxonomy" id="29448"/>
    <lineage>
        <taxon>Bacteria</taxon>
        <taxon>Pseudomonadati</taxon>
        <taxon>Pseudomonadota</taxon>
        <taxon>Alphaproteobacteria</taxon>
        <taxon>Hyphomicrobiales</taxon>
        <taxon>Nitrobacteraceae</taxon>
        <taxon>Bradyrhizobium</taxon>
    </lineage>
</organism>
<dbReference type="Pfam" id="PF03050">
    <property type="entry name" value="DDE_Tnp_IS66"/>
    <property type="match status" value="1"/>
</dbReference>
<evidence type="ECO:0000259" key="4">
    <source>
        <dbReference type="Pfam" id="PF13007"/>
    </source>
</evidence>
<accession>A0A8I1Y9D8</accession>
<evidence type="ECO:0000259" key="2">
    <source>
        <dbReference type="Pfam" id="PF03050"/>
    </source>
</evidence>
<evidence type="ECO:0000259" key="3">
    <source>
        <dbReference type="Pfam" id="PF13005"/>
    </source>
</evidence>
<name>A0A8I1Y9D8_BRAEL</name>
<dbReference type="InterPro" id="IPR004291">
    <property type="entry name" value="Transposase_IS66_central"/>
</dbReference>
<proteinExistence type="predicted"/>
<dbReference type="Proteomes" id="UP000673383">
    <property type="component" value="Unassembled WGS sequence"/>
</dbReference>
<evidence type="ECO:0000313" key="6">
    <source>
        <dbReference type="Proteomes" id="UP000673383"/>
    </source>
</evidence>
<dbReference type="PANTHER" id="PTHR33678">
    <property type="entry name" value="BLL1576 PROTEIN"/>
    <property type="match status" value="1"/>
</dbReference>
<feature type="region of interest" description="Disordered" evidence="1">
    <location>
        <begin position="80"/>
        <end position="115"/>
    </location>
</feature>
<dbReference type="AlphaFoldDB" id="A0A8I1Y9D8"/>
<dbReference type="InterPro" id="IPR024463">
    <property type="entry name" value="Transposase_TnpC_homeodom"/>
</dbReference>
<evidence type="ECO:0000256" key="1">
    <source>
        <dbReference type="SAM" id="MobiDB-lite"/>
    </source>
</evidence>
<dbReference type="RefSeq" id="WP_244981083.1">
    <property type="nucleotide sequence ID" value="NZ_JAFICZ010000001.1"/>
</dbReference>
<reference evidence="5" key="1">
    <citation type="submission" date="2021-02" db="EMBL/GenBank/DDBJ databases">
        <title>Genomic Encyclopedia of Type Strains, Phase IV (KMG-V): Genome sequencing to study the core and pangenomes of soil and plant-associated prokaryotes.</title>
        <authorList>
            <person name="Whitman W."/>
        </authorList>
    </citation>
    <scope>NUCLEOTIDE SEQUENCE</scope>
    <source>
        <strain evidence="5">USDA 406</strain>
    </source>
</reference>
<protein>
    <submittedName>
        <fullName evidence="5">Transposase</fullName>
    </submittedName>
</protein>
<feature type="domain" description="Transposase IS66 central" evidence="2">
    <location>
        <begin position="184"/>
        <end position="260"/>
    </location>
</feature>
<dbReference type="PANTHER" id="PTHR33678:SF1">
    <property type="entry name" value="BLL1576 PROTEIN"/>
    <property type="match status" value="1"/>
</dbReference>
<feature type="domain" description="Transposase TnpC homeodomain" evidence="4">
    <location>
        <begin position="42"/>
        <end position="118"/>
    </location>
</feature>
<dbReference type="Pfam" id="PF13007">
    <property type="entry name" value="LZ_Tnp_IS66"/>
    <property type="match status" value="1"/>
</dbReference>
<dbReference type="EMBL" id="JAFICZ010000001">
    <property type="protein sequence ID" value="MBP1295768.1"/>
    <property type="molecule type" value="Genomic_DNA"/>
</dbReference>
<feature type="domain" description="Transposase IS66 zinc-finger binding" evidence="3">
    <location>
        <begin position="124"/>
        <end position="169"/>
    </location>
</feature>
<sequence>MTTPSDLLPADLAAAHAMILAQREQLALAKSEVTVGRLEIERLKLMLAKARREQFGQSSERGKLLVEQLDLAIEDLEETQAEQETKAELAAPGAAKEKRAQNPRPPRRPLPDNLPVERAVEPAPCACGKCGSQRLHKLGEVVSKTLECEPRRWKIIEHVREKFSCRDCEAITEAPAPSHPIPRGFAGPNLLATVLVNKFLLHQPLNRQSKTYAREGVEIDVSTLADRVGACVVALDPIIEAIRIHIMSAERIHADDSVLQKHTERMIEMI</sequence>
<dbReference type="Pfam" id="PF13005">
    <property type="entry name" value="zf-IS66"/>
    <property type="match status" value="1"/>
</dbReference>
<gene>
    <name evidence="5" type="ORF">JOH49_005521</name>
</gene>
<dbReference type="InterPro" id="IPR024474">
    <property type="entry name" value="Znf_dom_IS66"/>
</dbReference>
<evidence type="ECO:0000313" key="5">
    <source>
        <dbReference type="EMBL" id="MBP1295768.1"/>
    </source>
</evidence>
<dbReference type="InterPro" id="IPR052344">
    <property type="entry name" value="Transposase-related"/>
</dbReference>